<evidence type="ECO:0000256" key="1">
    <source>
        <dbReference type="SAM" id="Coils"/>
    </source>
</evidence>
<proteinExistence type="predicted"/>
<evidence type="ECO:0000313" key="3">
    <source>
        <dbReference type="EMBL" id="MFD2824019.1"/>
    </source>
</evidence>
<gene>
    <name evidence="3" type="ORF">ACFS5M_10075</name>
</gene>
<comment type="caution">
    <text evidence="3">The sequence shown here is derived from an EMBL/GenBank/DDBJ whole genome shotgun (WGS) entry which is preliminary data.</text>
</comment>
<evidence type="ECO:0000313" key="4">
    <source>
        <dbReference type="Proteomes" id="UP001597533"/>
    </source>
</evidence>
<keyword evidence="1" id="KW-0175">Coiled coil</keyword>
<dbReference type="PROSITE" id="PS51688">
    <property type="entry name" value="ICA"/>
    <property type="match status" value="1"/>
</dbReference>
<dbReference type="EMBL" id="JBHUOV010000005">
    <property type="protein sequence ID" value="MFD2824019.1"/>
    <property type="molecule type" value="Genomic_DNA"/>
</dbReference>
<dbReference type="RefSeq" id="WP_183489765.1">
    <property type="nucleotide sequence ID" value="NZ_JBHUOV010000005.1"/>
</dbReference>
<dbReference type="Proteomes" id="UP001597533">
    <property type="component" value="Unassembled WGS sequence"/>
</dbReference>
<accession>A0ABW5WNJ2</accession>
<feature type="domain" description="Peptidase S74" evidence="2">
    <location>
        <begin position="539"/>
        <end position="630"/>
    </location>
</feature>
<keyword evidence="4" id="KW-1185">Reference proteome</keyword>
<protein>
    <submittedName>
        <fullName evidence="3">Tail fiber domain-containing protein</fullName>
    </submittedName>
</protein>
<evidence type="ECO:0000259" key="2">
    <source>
        <dbReference type="PROSITE" id="PS51688"/>
    </source>
</evidence>
<name>A0ABW5WNJ2_9FLAO</name>
<organism evidence="3 4">
    <name type="scientific">Lacinutrix iliipiscaria</name>
    <dbReference type="NCBI Taxonomy" id="1230532"/>
    <lineage>
        <taxon>Bacteria</taxon>
        <taxon>Pseudomonadati</taxon>
        <taxon>Bacteroidota</taxon>
        <taxon>Flavobacteriia</taxon>
        <taxon>Flavobacteriales</taxon>
        <taxon>Flavobacteriaceae</taxon>
        <taxon>Lacinutrix</taxon>
    </lineage>
</organism>
<reference evidence="4" key="1">
    <citation type="journal article" date="2019" name="Int. J. Syst. Evol. Microbiol.">
        <title>The Global Catalogue of Microorganisms (GCM) 10K type strain sequencing project: providing services to taxonomists for standard genome sequencing and annotation.</title>
        <authorList>
            <consortium name="The Broad Institute Genomics Platform"/>
            <consortium name="The Broad Institute Genome Sequencing Center for Infectious Disease"/>
            <person name="Wu L."/>
            <person name="Ma J."/>
        </authorList>
    </citation>
    <scope>NUCLEOTIDE SEQUENCE [LARGE SCALE GENOMIC DNA]</scope>
    <source>
        <strain evidence="4">KCTC 32141</strain>
    </source>
</reference>
<feature type="coiled-coil region" evidence="1">
    <location>
        <begin position="616"/>
        <end position="650"/>
    </location>
</feature>
<dbReference type="Gene3D" id="1.10.10.10">
    <property type="entry name" value="Winged helix-like DNA-binding domain superfamily/Winged helix DNA-binding domain"/>
    <property type="match status" value="1"/>
</dbReference>
<dbReference type="InterPro" id="IPR036388">
    <property type="entry name" value="WH-like_DNA-bd_sf"/>
</dbReference>
<sequence length="658" mass="70937">MKTLKTPVLIFILFMPFVIFSQVGIGTTTPDASSVLDVTATDKGVLIPRVNLANITTTMLDGTNAAATGLLIYNTNVSVIGGNGVGYYYFNGTIWEQLKTRSSISDHDFYREGTTNAPNSINDDIYTQGNVAIGKTIANYALDIIDDSDITVINARLASSNNLVTSVLNIENFNTGNIGKTGITTGFNGSANGSKTGLHNNITNTGSGNQTGVSNHLTSSADESQAGVSNYIENSGNGRQYGVLNSISGTGVGSKYGSYNTIDASAGGTHYGVYSRVLKPQNYAGFFLGLVSFGTSVTDRYIFPLSPGTDGQIMQTNGIGQLSWENPSSVFNVSNGISEVGGGIVLGGSLTQATTITQGTNNLIFDLNLSGDFLVQDNGINHFEVRSSGITYFGDDSYWNDGNTAGTTIASLIDDGDDGRLRIYENGTTSVDLDANTGFVFNEQGLDRDFRIESDDETSMLRVDANNNRIGIMEATPSFDIHLKQSTRTENGAGGIGLESSDTSNNWKIYHSGTNLSFAENGVRRAYIANTSGLYMDTSDRRLKKNITNVESVLDKVNSLKAYRYLYKDQEVSGKKILGFIAQDIQPLFPELVGQTEDGYFALNYAGFGVIAIKAIQEQQDVIESQQKTIEDLQEENTKTRMLLSKLLQRVELLEAEN</sequence>
<dbReference type="InterPro" id="IPR030392">
    <property type="entry name" value="S74_ICA"/>
</dbReference>
<dbReference type="Pfam" id="PF13884">
    <property type="entry name" value="Peptidase_S74"/>
    <property type="match status" value="1"/>
</dbReference>